<dbReference type="EMBL" id="FXTH01000026">
    <property type="protein sequence ID" value="SMO92582.1"/>
    <property type="molecule type" value="Genomic_DNA"/>
</dbReference>
<reference evidence="1 2" key="1">
    <citation type="submission" date="2017-05" db="EMBL/GenBank/DDBJ databases">
        <authorList>
            <person name="Varghese N."/>
            <person name="Submissions S."/>
        </authorList>
    </citation>
    <scope>NUCLEOTIDE SEQUENCE [LARGE SCALE GENOMIC DNA]</scope>
    <source>
        <strain evidence="1 2">DSM 21194</strain>
    </source>
</reference>
<protein>
    <submittedName>
        <fullName evidence="1">Uncharacterized protein</fullName>
    </submittedName>
</protein>
<sequence>MNLKKKLFHPDYDNYSILANLKFESKSIADFNSKIKIALKHPFTDHVIKANPFPKDYSDIRKARQVPFTNNIAGELGWVLHGILRYKAEIKEFLLLKRKFDEYILKGDYEKSLEILSDVEKKVGISLWSIENRFLVKEWHEGSEANWALLSEISDQIDSALILFMVECYSKRAEKKISYSRYSDFIKSKIDGLNDEALNEYFFFRLNYPAYKNYSHYYLFLSIESGFPLVDRFLLLIDILSEGLKNPDYNDLRPLKEALNKLEYFNDQLLIKKLKTLFHGIFERLEGSKGCIDLWDLYSKGKFKECLKLSYKEILNNPTVIESYEIYIKSLIELDKDFKKTGHSEIIDEILSNLYSILSRENNLVESARNLMKLSSAFHNTSWGKQVQGLTIKYTSRINKNSDNSFLYIVNSKLNNPRILNLLDQYQEHPIKYKEGFEKKYGNPLCYSINKWIVNGDYESITSNQQINPQRKFIYQGRALERGKEFEKLVNHLEEKYELLDLSRIEEEERIRQLYRSYIKIGNHERALLLYVDNYLENNQITTRFSSDALSDIIKEGNSDSLGKLVEFPIFYQIANTSAYSQYVAYDTFLSTSGFNKPSELYNRYEGSNTKLIYFLDKVCTVDLMQYSIIFSGQDEVESERRKLLRILLKIDSANEEKYIKEIAELTQTENVRKAIREVNKGRITVNIPQLKNDESSSIKEGFNRYQELSKYSENNEDAKGLDVSTKAIKGYIDNLLEEKKQDPEGITNDPAYISFKAMFLDLRDKFLLSKEYGLDGYLSTRIRHGTLENHIRSVFENHNLISERDSQGKYKGVEYWSEVSPGILERNLQKLQNDLKEFSREIDAQINYITQELIQIYTDKHNSKPNALFNFNFTQEYLWIAFRTVKDNISDQEEFINFVFRELQSHTEQRLKEVRKQFKGNIKNAFISEIDKLGESIDNSLGNGSYPELRKSILNSRTKINNELDRIAEWFYWVCKLNSVRAAYFSWLRVKSNGSRSPYRIASC</sequence>
<dbReference type="AlphaFoldDB" id="A0A521F8P7"/>
<feature type="non-terminal residue" evidence="1">
    <location>
        <position position="1005"/>
    </location>
</feature>
<dbReference type="RefSeq" id="WP_142716014.1">
    <property type="nucleotide sequence ID" value="NZ_FXTH01000026.1"/>
</dbReference>
<dbReference type="OrthoDB" id="7833808at2"/>
<keyword evidence="2" id="KW-1185">Reference proteome</keyword>
<name>A0A521F8P7_9BACT</name>
<evidence type="ECO:0000313" key="2">
    <source>
        <dbReference type="Proteomes" id="UP000317593"/>
    </source>
</evidence>
<proteinExistence type="predicted"/>
<gene>
    <name evidence="1" type="ORF">SAMN06265218_12627</name>
</gene>
<evidence type="ECO:0000313" key="1">
    <source>
        <dbReference type="EMBL" id="SMO92582.1"/>
    </source>
</evidence>
<accession>A0A521F8P7</accession>
<organism evidence="1 2">
    <name type="scientific">Fodinibius sediminis</name>
    <dbReference type="NCBI Taxonomy" id="1214077"/>
    <lineage>
        <taxon>Bacteria</taxon>
        <taxon>Pseudomonadati</taxon>
        <taxon>Balneolota</taxon>
        <taxon>Balneolia</taxon>
        <taxon>Balneolales</taxon>
        <taxon>Balneolaceae</taxon>
        <taxon>Fodinibius</taxon>
    </lineage>
</organism>
<dbReference type="Proteomes" id="UP000317593">
    <property type="component" value="Unassembled WGS sequence"/>
</dbReference>